<dbReference type="GO" id="GO:0003964">
    <property type="term" value="F:RNA-directed DNA polymerase activity"/>
    <property type="evidence" value="ECO:0007669"/>
    <property type="project" value="UniProtKB-KW"/>
</dbReference>
<evidence type="ECO:0000259" key="3">
    <source>
        <dbReference type="PROSITE" id="PS50878"/>
    </source>
</evidence>
<dbReference type="InterPro" id="IPR043128">
    <property type="entry name" value="Rev_trsase/Diguanyl_cyclase"/>
</dbReference>
<gene>
    <name evidence="4" type="ORF">Tco_1079654</name>
</gene>
<evidence type="ECO:0000256" key="2">
    <source>
        <dbReference type="SAM" id="MobiDB-lite"/>
    </source>
</evidence>
<keyword evidence="5" id="KW-1185">Reference proteome</keyword>
<protein>
    <submittedName>
        <fullName evidence="4">Reverse transcriptase domain-containing protein</fullName>
    </submittedName>
</protein>
<dbReference type="InterPro" id="IPR000477">
    <property type="entry name" value="RT_dom"/>
</dbReference>
<feature type="region of interest" description="Disordered" evidence="2">
    <location>
        <begin position="1281"/>
        <end position="1325"/>
    </location>
</feature>
<dbReference type="Gene3D" id="3.10.10.10">
    <property type="entry name" value="HIV Type 1 Reverse Transcriptase, subunit A, domain 1"/>
    <property type="match status" value="1"/>
</dbReference>
<dbReference type="InterPro" id="IPR025312">
    <property type="entry name" value="DUF4216"/>
</dbReference>
<keyword evidence="4" id="KW-0695">RNA-directed DNA polymerase</keyword>
<reference evidence="4" key="2">
    <citation type="submission" date="2022-01" db="EMBL/GenBank/DDBJ databases">
        <authorList>
            <person name="Yamashiro T."/>
            <person name="Shiraishi A."/>
            <person name="Satake H."/>
            <person name="Nakayama K."/>
        </authorList>
    </citation>
    <scope>NUCLEOTIDE SEQUENCE</scope>
</reference>
<sequence>MQIRSSSKFVSEPSTNPTSMILKRRNRRRSIQRVEPFSLVETPVVTMADQRTMAQLLQAPTEGYEDAIVVPAITADNFELKHGLLTLVQNKQFFRHDKEDPHAHIRYFNKITSTFIEFAGVVKSSPPASVKAVEEICVTCGGPHPYHQCLATDGNVFLEYRDNIQGYVSAAAVNYNQGNTGYRPQIVANQIRPPGNPSYQAPIQQTQVAPSNELSNYKKINDANMKAMQNQINNVKNELRNEMQTSMSNQTNELKIMMDSFFQMNTASSSGSGSLPSNTVANPRGDLKAITTRSGISYDGPPIPPLPKVVEWEPEVTKDTVQPSTENIQPPVVQIQAPIDEPVVAPKPKPSIPYPSRANKQKLREKDDNLASKFVEIFRELHIDLSFADALLHMPKFASMFKSLLNNKEKLFDLAKTPVNENCSAVILKKLPEKLGDPDKFLIPCDFSELVECLALADLGASINLMPLSIWKKLSLPELTPTQMILELADRSTTSPSGIAEDVFVKVGKFHFPADFVVVDYVVDPRVPLILGRPFLRTARALIDVYGEELTLRVDDEAITFKVGQTSRYSYNDAVSINRIDVIDVACEEYAQEVLRFLDSSTSGNPTPSLDPILSTSSPFLTPFEEGDFILEEIEAYLTNDSIPPGIDDDDFDPEGDILLIEKLLNDDPSSPLPPKELHFKELKIVKSSIDDPPELELKDLPSHLDLWVSPVHCVPKKGGITVIKNKDNELIPTRLVTGWRVYIDYRKLNDATRKDHFPLPFMHQMLERLAGNEYYYFLDGFSLYFQIPIDPQDQEKTTFTCPYGTFAYRRMPFGLCNAPGTFQRCMMAIFQDMIEETIEVFMDDFLVFGDSFSSCLSHLDKMLKRCEDTNLVLNWEKCHFMVKEGIVLGHKISKSGIEVDKAKVDVIAKLPHPTSKKLTEAPILVAPDWDLPFEIMCDASDYAVGAVLGQRKTKHFQPIHYASKTMTDAQAHYTTTEKELLAVFVDDMDFAYIPTDGPATVEMVNATKDNFDVMTLDQGKYGASDKFFTELLGLIKKMLPAGNKMVEKTNQAKKVMRLMGSGYKKIHVCINNCLLYWKNDKDLTACRTCGTSRWKVDNKQRKGTKLSSKGNDDSRAWRTIMRKFPTIAEIQESLRLGISADRVDVNTGNRHHSVWPVLTVIYNLPPWLYRVYTYDASIKRNFYTCRLFKTINDYPALGTLCGCPYSGFKGCVVCGKDTNCVRLSASSKQSYVGHRRYLPYNHPFRKQKKAFNGQQEFLQALIPMTREQIYNEVKHIENKWGKGKRTNNNASENQEDTRGRGGKIQKQKRNTTKEEGSSIQSMDKMPTIGRKFNICIENIRNNRVFSKYHKSIETIGIPPDKHETYDNEEEKPLSAGKSSEVSAELFQKAHLYVIQNTDEIVPYIERHKQVLKTENPGKRIAFLENEHSKSFAKWLREEVERELAIDKESVSETVRWISYGPRATVVKYDAYNINGYTFRTKCHDGKVYQNSGVSVEAIDLHISKEVATTRQAYYYGVLQEIWVLDYRFRQIPLFKCDWVNHKSGGVKRDKLGYTLVDLNNLGHKVDPFVLASQALQVFYVKDPVDKKLSIVFKTPPKNYKDTYDKVDEEFSTVIHHRNDNVLPLVDRRDLANESRDDYYRKDCGGYGKYCMKVLLDNLNDSYDVYNWLNSFILLDIEKAKACMLAKAQASKASSKAKVEACGSKAKLQASTKTLIVKSLVPITNCVLGLANAKTRDAIKGKTFGVKIQ</sequence>
<dbReference type="InterPro" id="IPR053134">
    <property type="entry name" value="RNA-dir_DNA_polymerase"/>
</dbReference>
<dbReference type="InterPro" id="IPR021109">
    <property type="entry name" value="Peptidase_aspartic_dom_sf"/>
</dbReference>
<dbReference type="Pfam" id="PF02992">
    <property type="entry name" value="Transposase_21"/>
    <property type="match status" value="2"/>
</dbReference>
<feature type="region of interest" description="Disordered" evidence="2">
    <location>
        <begin position="344"/>
        <end position="363"/>
    </location>
</feature>
<dbReference type="Pfam" id="PF13952">
    <property type="entry name" value="DUF4216"/>
    <property type="match status" value="1"/>
</dbReference>
<comment type="caution">
    <text evidence="4">The sequence shown here is derived from an EMBL/GenBank/DDBJ whole genome shotgun (WGS) entry which is preliminary data.</text>
</comment>
<accession>A0ABQ5HTT5</accession>
<dbReference type="Pfam" id="PF00078">
    <property type="entry name" value="RVT_1"/>
    <property type="match status" value="1"/>
</dbReference>
<dbReference type="SUPFAM" id="SSF56672">
    <property type="entry name" value="DNA/RNA polymerases"/>
    <property type="match status" value="1"/>
</dbReference>
<evidence type="ECO:0000313" key="4">
    <source>
        <dbReference type="EMBL" id="GJT90809.1"/>
    </source>
</evidence>
<keyword evidence="1" id="KW-0175">Coiled coil</keyword>
<dbReference type="InterPro" id="IPR004242">
    <property type="entry name" value="Transposase_21"/>
</dbReference>
<feature type="coiled-coil region" evidence="1">
    <location>
        <begin position="218"/>
        <end position="245"/>
    </location>
</feature>
<dbReference type="InterPro" id="IPR043502">
    <property type="entry name" value="DNA/RNA_pol_sf"/>
</dbReference>
<proteinExistence type="predicted"/>
<dbReference type="PROSITE" id="PS50878">
    <property type="entry name" value="RT_POL"/>
    <property type="match status" value="1"/>
</dbReference>
<name>A0ABQ5HTT5_9ASTR</name>
<feature type="domain" description="Reverse transcriptase" evidence="3">
    <location>
        <begin position="696"/>
        <end position="900"/>
    </location>
</feature>
<keyword evidence="4" id="KW-0548">Nucleotidyltransferase</keyword>
<keyword evidence="4" id="KW-0808">Transferase</keyword>
<dbReference type="Gene3D" id="3.30.70.270">
    <property type="match status" value="1"/>
</dbReference>
<feature type="compositionally biased region" description="Basic residues" evidence="2">
    <location>
        <begin position="1301"/>
        <end position="1311"/>
    </location>
</feature>
<dbReference type="CDD" id="cd01647">
    <property type="entry name" value="RT_LTR"/>
    <property type="match status" value="1"/>
</dbReference>
<organism evidence="4 5">
    <name type="scientific">Tanacetum coccineum</name>
    <dbReference type="NCBI Taxonomy" id="301880"/>
    <lineage>
        <taxon>Eukaryota</taxon>
        <taxon>Viridiplantae</taxon>
        <taxon>Streptophyta</taxon>
        <taxon>Embryophyta</taxon>
        <taxon>Tracheophyta</taxon>
        <taxon>Spermatophyta</taxon>
        <taxon>Magnoliopsida</taxon>
        <taxon>eudicotyledons</taxon>
        <taxon>Gunneridae</taxon>
        <taxon>Pentapetalae</taxon>
        <taxon>asterids</taxon>
        <taxon>campanulids</taxon>
        <taxon>Asterales</taxon>
        <taxon>Asteraceae</taxon>
        <taxon>Asteroideae</taxon>
        <taxon>Anthemideae</taxon>
        <taxon>Anthemidinae</taxon>
        <taxon>Tanacetum</taxon>
    </lineage>
</organism>
<dbReference type="InterPro" id="IPR041577">
    <property type="entry name" value="RT_RNaseH_2"/>
</dbReference>
<dbReference type="EMBL" id="BQNB010019957">
    <property type="protein sequence ID" value="GJT90809.1"/>
    <property type="molecule type" value="Genomic_DNA"/>
</dbReference>
<dbReference type="PANTHER" id="PTHR24559:SF429">
    <property type="entry name" value="RNA-DIRECTED DNA POLYMERASE HOMOLOG"/>
    <property type="match status" value="1"/>
</dbReference>
<feature type="compositionally biased region" description="Polar residues" evidence="2">
    <location>
        <begin position="1"/>
        <end position="19"/>
    </location>
</feature>
<feature type="region of interest" description="Disordered" evidence="2">
    <location>
        <begin position="1358"/>
        <end position="1379"/>
    </location>
</feature>
<dbReference type="CDD" id="cd00303">
    <property type="entry name" value="retropepsin_like"/>
    <property type="match status" value="1"/>
</dbReference>
<dbReference type="Gene3D" id="2.40.70.10">
    <property type="entry name" value="Acid Proteases"/>
    <property type="match status" value="1"/>
</dbReference>
<evidence type="ECO:0000256" key="1">
    <source>
        <dbReference type="SAM" id="Coils"/>
    </source>
</evidence>
<reference evidence="4" key="1">
    <citation type="journal article" date="2022" name="Int. J. Mol. Sci.">
        <title>Draft Genome of Tanacetum Coccineum: Genomic Comparison of Closely Related Tanacetum-Family Plants.</title>
        <authorList>
            <person name="Yamashiro T."/>
            <person name="Shiraishi A."/>
            <person name="Nakayama K."/>
            <person name="Satake H."/>
        </authorList>
    </citation>
    <scope>NUCLEOTIDE SEQUENCE</scope>
</reference>
<dbReference type="Pfam" id="PF17919">
    <property type="entry name" value="RT_RNaseH_2"/>
    <property type="match status" value="1"/>
</dbReference>
<dbReference type="PANTHER" id="PTHR24559">
    <property type="entry name" value="TRANSPOSON TY3-I GAG-POL POLYPROTEIN"/>
    <property type="match status" value="1"/>
</dbReference>
<feature type="region of interest" description="Disordered" evidence="2">
    <location>
        <begin position="1"/>
        <end position="22"/>
    </location>
</feature>
<dbReference type="Proteomes" id="UP001151760">
    <property type="component" value="Unassembled WGS sequence"/>
</dbReference>
<evidence type="ECO:0000313" key="5">
    <source>
        <dbReference type="Proteomes" id="UP001151760"/>
    </source>
</evidence>